<dbReference type="EMBL" id="LGRB01000014">
    <property type="protein sequence ID" value="OCT47055.1"/>
    <property type="molecule type" value="Genomic_DNA"/>
</dbReference>
<proteinExistence type="predicted"/>
<keyword evidence="3" id="KW-1185">Reference proteome</keyword>
<accession>A0A1C1CEU1</accession>
<dbReference type="VEuPathDB" id="FungiDB:G647_02366"/>
<dbReference type="AlphaFoldDB" id="A0A1C1CEU1"/>
<reference evidence="3" key="1">
    <citation type="submission" date="2015-07" db="EMBL/GenBank/DDBJ databases">
        <authorList>
            <person name="Teixeira M.M."/>
            <person name="Souza R.C."/>
            <person name="Almeida L.G."/>
            <person name="Vicente V.A."/>
            <person name="de Hoog S."/>
            <person name="Bocca A.L."/>
            <person name="de Almeida S.R."/>
            <person name="Vasconcelos A.T."/>
            <person name="Felipe M.S."/>
        </authorList>
    </citation>
    <scope>NUCLEOTIDE SEQUENCE [LARGE SCALE GENOMIC DNA]</scope>
    <source>
        <strain evidence="3">KSF</strain>
    </source>
</reference>
<name>A0A1C1CEU1_9EURO</name>
<feature type="compositionally biased region" description="Polar residues" evidence="1">
    <location>
        <begin position="1"/>
        <end position="12"/>
    </location>
</feature>
<gene>
    <name evidence="2" type="ORF">CLCR_02544</name>
</gene>
<organism evidence="2 3">
    <name type="scientific">Cladophialophora carrionii</name>
    <dbReference type="NCBI Taxonomy" id="86049"/>
    <lineage>
        <taxon>Eukaryota</taxon>
        <taxon>Fungi</taxon>
        <taxon>Dikarya</taxon>
        <taxon>Ascomycota</taxon>
        <taxon>Pezizomycotina</taxon>
        <taxon>Eurotiomycetes</taxon>
        <taxon>Chaetothyriomycetidae</taxon>
        <taxon>Chaetothyriales</taxon>
        <taxon>Herpotrichiellaceae</taxon>
        <taxon>Cladophialophora</taxon>
    </lineage>
</organism>
<dbReference type="VEuPathDB" id="FungiDB:CLCR_02544"/>
<evidence type="ECO:0000256" key="1">
    <source>
        <dbReference type="SAM" id="MobiDB-lite"/>
    </source>
</evidence>
<dbReference type="Proteomes" id="UP000094526">
    <property type="component" value="Unassembled WGS sequence"/>
</dbReference>
<comment type="caution">
    <text evidence="2">The sequence shown here is derived from an EMBL/GenBank/DDBJ whole genome shotgun (WGS) entry which is preliminary data.</text>
</comment>
<evidence type="ECO:0000313" key="3">
    <source>
        <dbReference type="Proteomes" id="UP000094526"/>
    </source>
</evidence>
<evidence type="ECO:0000313" key="2">
    <source>
        <dbReference type="EMBL" id="OCT47055.1"/>
    </source>
</evidence>
<protein>
    <submittedName>
        <fullName evidence="2">Uncharacterized protein</fullName>
    </submittedName>
</protein>
<sequence length="328" mass="37881">MADSVSSHSHTLTARPYMFPPETRDPRLSAVVSRLSDLPAEIRLSIFEHAFRGNRVAVTAQSGCYCASSTTGPYRADHQWLLKLNAASSSSPTSWRQLQGEAQHAFVQIALWELHCKRAMVAFVRRMAMLRYLGEVRHLRLSVDEVEVNVEVNVDVEVAHDHTDAAQTDVDLHVYDNVWNPQRDLVVFPNLRSVTFAPWEKGWTITIPEQLGSRPLWDENVMPRVWHVLESKEAYRPLRETFADQARGYTLYFVFPICFHLPSSRPLSPPLRQRPRPWPREGNTNLDVDPPRLPLPRWQLCVWRANLDHGIIERDWREMHLAQEATLD</sequence>
<dbReference type="OrthoDB" id="4106306at2759"/>
<dbReference type="eggNOG" id="ENOG502R9TD">
    <property type="taxonomic scope" value="Eukaryota"/>
</dbReference>
<feature type="region of interest" description="Disordered" evidence="1">
    <location>
        <begin position="1"/>
        <end position="20"/>
    </location>
</feature>